<keyword evidence="2" id="KW-1185">Reference proteome</keyword>
<protein>
    <submittedName>
        <fullName evidence="1">Uncharacterized protein</fullName>
    </submittedName>
</protein>
<name>A0A8X8ZNM7_SALSN</name>
<sequence>MQDAPQATGQLQLKISNRYSSQSLELRDSIYFQSQFSVDRMKSIDKLVLNNMQQPSCMQAEECHISFITSRNVAMITDIHALLLMVAILSSSTCCSGKENGVRRAEIAKQLNVPEHKIM</sequence>
<proteinExistence type="predicted"/>
<evidence type="ECO:0000313" key="1">
    <source>
        <dbReference type="EMBL" id="KAG6411236.1"/>
    </source>
</evidence>
<reference evidence="1" key="2">
    <citation type="submission" date="2020-08" db="EMBL/GenBank/DDBJ databases">
        <title>Plant Genome Project.</title>
        <authorList>
            <person name="Zhang R.-G."/>
        </authorList>
    </citation>
    <scope>NUCLEOTIDE SEQUENCE</scope>
    <source>
        <strain evidence="1">Huo1</strain>
        <tissue evidence="1">Leaf</tissue>
    </source>
</reference>
<organism evidence="1">
    <name type="scientific">Salvia splendens</name>
    <name type="common">Scarlet sage</name>
    <dbReference type="NCBI Taxonomy" id="180675"/>
    <lineage>
        <taxon>Eukaryota</taxon>
        <taxon>Viridiplantae</taxon>
        <taxon>Streptophyta</taxon>
        <taxon>Embryophyta</taxon>
        <taxon>Tracheophyta</taxon>
        <taxon>Spermatophyta</taxon>
        <taxon>Magnoliopsida</taxon>
        <taxon>eudicotyledons</taxon>
        <taxon>Gunneridae</taxon>
        <taxon>Pentapetalae</taxon>
        <taxon>asterids</taxon>
        <taxon>lamiids</taxon>
        <taxon>Lamiales</taxon>
        <taxon>Lamiaceae</taxon>
        <taxon>Nepetoideae</taxon>
        <taxon>Mentheae</taxon>
        <taxon>Salviinae</taxon>
        <taxon>Salvia</taxon>
        <taxon>Salvia subgen. Calosphace</taxon>
        <taxon>core Calosphace</taxon>
    </lineage>
</organism>
<dbReference type="AlphaFoldDB" id="A0A8X8ZNM7"/>
<dbReference type="EMBL" id="PNBA02000010">
    <property type="protein sequence ID" value="KAG6411236.1"/>
    <property type="molecule type" value="Genomic_DNA"/>
</dbReference>
<evidence type="ECO:0000313" key="2">
    <source>
        <dbReference type="Proteomes" id="UP000298416"/>
    </source>
</evidence>
<comment type="caution">
    <text evidence="1">The sequence shown here is derived from an EMBL/GenBank/DDBJ whole genome shotgun (WGS) entry which is preliminary data.</text>
</comment>
<accession>A0A8X8ZNM7</accession>
<reference evidence="1" key="1">
    <citation type="submission" date="2018-01" db="EMBL/GenBank/DDBJ databases">
        <authorList>
            <person name="Mao J.F."/>
        </authorList>
    </citation>
    <scope>NUCLEOTIDE SEQUENCE</scope>
    <source>
        <strain evidence="1">Huo1</strain>
        <tissue evidence="1">Leaf</tissue>
    </source>
</reference>
<dbReference type="Proteomes" id="UP000298416">
    <property type="component" value="Unassembled WGS sequence"/>
</dbReference>
<gene>
    <name evidence="1" type="ORF">SASPL_129314</name>
</gene>